<accession>A0A448XKL6</accession>
<evidence type="ECO:0000313" key="2">
    <source>
        <dbReference type="EMBL" id="VEL38926.1"/>
    </source>
</evidence>
<organism evidence="2 3">
    <name type="scientific">Protopolystoma xenopodis</name>
    <dbReference type="NCBI Taxonomy" id="117903"/>
    <lineage>
        <taxon>Eukaryota</taxon>
        <taxon>Metazoa</taxon>
        <taxon>Spiralia</taxon>
        <taxon>Lophotrochozoa</taxon>
        <taxon>Platyhelminthes</taxon>
        <taxon>Monogenea</taxon>
        <taxon>Polyopisthocotylea</taxon>
        <taxon>Polystomatidea</taxon>
        <taxon>Polystomatidae</taxon>
        <taxon>Protopolystoma</taxon>
    </lineage>
</organism>
<keyword evidence="3" id="KW-1185">Reference proteome</keyword>
<proteinExistence type="predicted"/>
<sequence length="128" mass="14281">LKVSLFQILTNYCHTRAAFHYQTSPGSDGPSEVMTTVSLAELSQLRVSLSEKTELLEQARRELNSLRYHHRQQQQQIQSCTGLHQTIYGKDEGPAVGGRIDRSEPATPSIENTQMNAQIDASNGKIKI</sequence>
<dbReference type="AlphaFoldDB" id="A0A448XKL6"/>
<evidence type="ECO:0000313" key="3">
    <source>
        <dbReference type="Proteomes" id="UP000784294"/>
    </source>
</evidence>
<dbReference type="Proteomes" id="UP000784294">
    <property type="component" value="Unassembled WGS sequence"/>
</dbReference>
<dbReference type="EMBL" id="CAAALY010259487">
    <property type="protein sequence ID" value="VEL38926.1"/>
    <property type="molecule type" value="Genomic_DNA"/>
</dbReference>
<protein>
    <submittedName>
        <fullName evidence="2">Uncharacterized protein</fullName>
    </submittedName>
</protein>
<comment type="caution">
    <text evidence="2">The sequence shown here is derived from an EMBL/GenBank/DDBJ whole genome shotgun (WGS) entry which is preliminary data.</text>
</comment>
<evidence type="ECO:0000256" key="1">
    <source>
        <dbReference type="SAM" id="Coils"/>
    </source>
</evidence>
<gene>
    <name evidence="2" type="ORF">PXEA_LOCUS32366</name>
</gene>
<name>A0A448XKL6_9PLAT</name>
<feature type="coiled-coil region" evidence="1">
    <location>
        <begin position="42"/>
        <end position="76"/>
    </location>
</feature>
<feature type="non-terminal residue" evidence="2">
    <location>
        <position position="1"/>
    </location>
</feature>
<reference evidence="2" key="1">
    <citation type="submission" date="2018-11" db="EMBL/GenBank/DDBJ databases">
        <authorList>
            <consortium name="Pathogen Informatics"/>
        </authorList>
    </citation>
    <scope>NUCLEOTIDE SEQUENCE</scope>
</reference>
<keyword evidence="1" id="KW-0175">Coiled coil</keyword>